<dbReference type="GO" id="GO:0016746">
    <property type="term" value="F:acyltransferase activity"/>
    <property type="evidence" value="ECO:0007669"/>
    <property type="project" value="UniProtKB-KW"/>
</dbReference>
<dbReference type="Proteomes" id="UP001602245">
    <property type="component" value="Unassembled WGS sequence"/>
</dbReference>
<gene>
    <name evidence="3" type="ORF">ACFY35_08830</name>
</gene>
<evidence type="ECO:0000313" key="3">
    <source>
        <dbReference type="EMBL" id="MFF5289529.1"/>
    </source>
</evidence>
<keyword evidence="1" id="KW-1133">Transmembrane helix</keyword>
<keyword evidence="1" id="KW-0812">Transmembrane</keyword>
<sequence length="350" mass="38328">MQRTSLKLDEARPSTRGRNRYFDLLRAGALMRVIVYHTVGWPWLHLLVPAMGVMFALGGCLMAKSLDRQPPVRVVVSRMRRLLPPVWAFGILAIAMGWVAVGVGRHEWIHLLYWLVPLRDPESHAVGFGYVDILWYVRTYLWFVILSPVLLMAFRKAPVATLVAPLALLPVAALTSLFTSAGRGAVTDILGFGTCWTLGFAAYDGFLAALPVLVCGVVVAALSAVGLTLEVAYPFAGSGGSGPVFVGYALFSAAWVLVLMRWNPDMSWMRKSGWLRRAVAIINARAVTIYIWHDAAIAVIAIFVHATRMHVSRVAELPAVLLLTALAVLALGWVEDLAARRQPVLLPRAG</sequence>
<reference evidence="3 4" key="1">
    <citation type="submission" date="2024-10" db="EMBL/GenBank/DDBJ databases">
        <title>The Natural Products Discovery Center: Release of the First 8490 Sequenced Strains for Exploring Actinobacteria Biosynthetic Diversity.</title>
        <authorList>
            <person name="Kalkreuter E."/>
            <person name="Kautsar S.A."/>
            <person name="Yang D."/>
            <person name="Bader C.D."/>
            <person name="Teijaro C.N."/>
            <person name="Fluegel L."/>
            <person name="Davis C.M."/>
            <person name="Simpson J.R."/>
            <person name="Lauterbach L."/>
            <person name="Steele A.D."/>
            <person name="Gui C."/>
            <person name="Meng S."/>
            <person name="Li G."/>
            <person name="Viehrig K."/>
            <person name="Ye F."/>
            <person name="Su P."/>
            <person name="Kiefer A.F."/>
            <person name="Nichols A."/>
            <person name="Cepeda A.J."/>
            <person name="Yan W."/>
            <person name="Fan B."/>
            <person name="Jiang Y."/>
            <person name="Adhikari A."/>
            <person name="Zheng C.-J."/>
            <person name="Schuster L."/>
            <person name="Cowan T.M."/>
            <person name="Smanski M.J."/>
            <person name="Chevrette M.G."/>
            <person name="De Carvalho L.P.S."/>
            <person name="Shen B."/>
        </authorList>
    </citation>
    <scope>NUCLEOTIDE SEQUENCE [LARGE SCALE GENOMIC DNA]</scope>
    <source>
        <strain evidence="3 4">NPDC000087</strain>
    </source>
</reference>
<evidence type="ECO:0000313" key="4">
    <source>
        <dbReference type="Proteomes" id="UP001602245"/>
    </source>
</evidence>
<dbReference type="RefSeq" id="WP_063713651.1">
    <property type="nucleotide sequence ID" value="NZ_JBIAZU010000002.1"/>
</dbReference>
<keyword evidence="4" id="KW-1185">Reference proteome</keyword>
<keyword evidence="3" id="KW-0808">Transferase</keyword>
<feature type="domain" description="Acyltransferase 3" evidence="2">
    <location>
        <begin position="19"/>
        <end position="331"/>
    </location>
</feature>
<evidence type="ECO:0000259" key="2">
    <source>
        <dbReference type="Pfam" id="PF01757"/>
    </source>
</evidence>
<feature type="transmembrane region" description="Helical" evidence="1">
    <location>
        <begin position="317"/>
        <end position="334"/>
    </location>
</feature>
<feature type="transmembrane region" description="Helical" evidence="1">
    <location>
        <begin position="133"/>
        <end position="152"/>
    </location>
</feature>
<feature type="transmembrane region" description="Helical" evidence="1">
    <location>
        <begin position="82"/>
        <end position="101"/>
    </location>
</feature>
<organism evidence="3 4">
    <name type="scientific">Paractinoplanes globisporus</name>
    <dbReference type="NCBI Taxonomy" id="113565"/>
    <lineage>
        <taxon>Bacteria</taxon>
        <taxon>Bacillati</taxon>
        <taxon>Actinomycetota</taxon>
        <taxon>Actinomycetes</taxon>
        <taxon>Micromonosporales</taxon>
        <taxon>Micromonosporaceae</taxon>
        <taxon>Paractinoplanes</taxon>
    </lineage>
</organism>
<name>A0ABW6WA25_9ACTN</name>
<accession>A0ABW6WA25</accession>
<feature type="transmembrane region" description="Helical" evidence="1">
    <location>
        <begin position="210"/>
        <end position="233"/>
    </location>
</feature>
<comment type="caution">
    <text evidence="3">The sequence shown here is derived from an EMBL/GenBank/DDBJ whole genome shotgun (WGS) entry which is preliminary data.</text>
</comment>
<feature type="transmembrane region" description="Helical" evidence="1">
    <location>
        <begin position="43"/>
        <end position="62"/>
    </location>
</feature>
<keyword evidence="1" id="KW-0472">Membrane</keyword>
<feature type="transmembrane region" description="Helical" evidence="1">
    <location>
        <begin position="159"/>
        <end position="178"/>
    </location>
</feature>
<keyword evidence="3" id="KW-0012">Acyltransferase</keyword>
<dbReference type="Pfam" id="PF01757">
    <property type="entry name" value="Acyl_transf_3"/>
    <property type="match status" value="1"/>
</dbReference>
<dbReference type="InterPro" id="IPR002656">
    <property type="entry name" value="Acyl_transf_3_dom"/>
</dbReference>
<proteinExistence type="predicted"/>
<protein>
    <submittedName>
        <fullName evidence="3">Acyltransferase family protein</fullName>
    </submittedName>
</protein>
<dbReference type="EMBL" id="JBIAZU010000002">
    <property type="protein sequence ID" value="MFF5289529.1"/>
    <property type="molecule type" value="Genomic_DNA"/>
</dbReference>
<evidence type="ECO:0000256" key="1">
    <source>
        <dbReference type="SAM" id="Phobius"/>
    </source>
</evidence>
<feature type="transmembrane region" description="Helical" evidence="1">
    <location>
        <begin position="245"/>
        <end position="262"/>
    </location>
</feature>
<feature type="transmembrane region" description="Helical" evidence="1">
    <location>
        <begin position="282"/>
        <end position="305"/>
    </location>
</feature>